<dbReference type="InterPro" id="IPR043502">
    <property type="entry name" value="DNA/RNA_pol_sf"/>
</dbReference>
<gene>
    <name evidence="2" type="ORF">Tco_0769850</name>
</gene>
<dbReference type="EMBL" id="BQNB010011179">
    <property type="protein sequence ID" value="GJS87214.1"/>
    <property type="molecule type" value="Genomic_DNA"/>
</dbReference>
<comment type="caution">
    <text evidence="2">The sequence shown here is derived from an EMBL/GenBank/DDBJ whole genome shotgun (WGS) entry which is preliminary data.</text>
</comment>
<dbReference type="InterPro" id="IPR013103">
    <property type="entry name" value="RVT_2"/>
</dbReference>
<dbReference type="Proteomes" id="UP001151760">
    <property type="component" value="Unassembled WGS sequence"/>
</dbReference>
<evidence type="ECO:0000313" key="3">
    <source>
        <dbReference type="Proteomes" id="UP001151760"/>
    </source>
</evidence>
<accession>A0ABQ4ZAJ6</accession>
<reference evidence="2" key="1">
    <citation type="journal article" date="2022" name="Int. J. Mol. Sci.">
        <title>Draft Genome of Tanacetum Coccineum: Genomic Comparison of Closely Related Tanacetum-Family Plants.</title>
        <authorList>
            <person name="Yamashiro T."/>
            <person name="Shiraishi A."/>
            <person name="Nakayama K."/>
            <person name="Satake H."/>
        </authorList>
    </citation>
    <scope>NUCLEOTIDE SEQUENCE</scope>
</reference>
<feature type="domain" description="Reverse transcriptase Ty1/copia-type" evidence="1">
    <location>
        <begin position="167"/>
        <end position="353"/>
    </location>
</feature>
<keyword evidence="3" id="KW-1185">Reference proteome</keyword>
<sequence length="606" mass="68325">MLFQPMFDEYFNPPGIRQDPNVAQDLVIRTGPSVSIAIDLEAPSGSHTSSPLDHHSSSVHQGVAGEQYAKVNPFAAADLEPFVNVFAPGYNSEASSSREINIPESNQSTLPHDHIRKWTDSHPLDNIIGNPSRPVSTRKQLAMDALWCFYNFVLSKVEPKNFTSAVKLDEYGDVLKNKAHLVAKGFHQEEGLDFEESFAPVARLEAIRIFIANAASKNMTVYQMDVKTAFLNGELKEEVYVHQPEGFVDPERPHHVYRLKKALYGLKQAPRAWYDTLSKFLLAQGFSKGVVDPTLFIRKTGKHTLHVQIYVDDIIFASTDPKDCDRFSNEMSSKFQMSMMGQISFFLGAQFLGDMLGSWSSKKQTARIFVSRSRILRAMSVDCAPNPYGCWSKLSDYGFAYNSIPCTVTTACHIALCMQTTSAFSVLNTSTSDTHFSENKWKKEIVVELYFVRTGVSTGRCIHPVRTDDTIRATQSMGANWEKATAIWMKKKSQRSPDFQDCCWTLSRKQNFFQRPLQRRSTLPAITFNNLGYIRFDRKAGSFKCQTGRAKFQPWRALSNHHQSVPYGKDSGFERLRCPSAYKSFGVLSSGLSIGLCCEMDRGERI</sequence>
<name>A0ABQ4ZAJ6_9ASTR</name>
<dbReference type="SUPFAM" id="SSF56672">
    <property type="entry name" value="DNA/RNA polymerases"/>
    <property type="match status" value="1"/>
</dbReference>
<reference evidence="2" key="2">
    <citation type="submission" date="2022-01" db="EMBL/GenBank/DDBJ databases">
        <authorList>
            <person name="Yamashiro T."/>
            <person name="Shiraishi A."/>
            <person name="Satake H."/>
            <person name="Nakayama K."/>
        </authorList>
    </citation>
    <scope>NUCLEOTIDE SEQUENCE</scope>
</reference>
<evidence type="ECO:0000259" key="1">
    <source>
        <dbReference type="Pfam" id="PF07727"/>
    </source>
</evidence>
<proteinExistence type="predicted"/>
<dbReference type="Pfam" id="PF07727">
    <property type="entry name" value="RVT_2"/>
    <property type="match status" value="1"/>
</dbReference>
<organism evidence="2 3">
    <name type="scientific">Tanacetum coccineum</name>
    <dbReference type="NCBI Taxonomy" id="301880"/>
    <lineage>
        <taxon>Eukaryota</taxon>
        <taxon>Viridiplantae</taxon>
        <taxon>Streptophyta</taxon>
        <taxon>Embryophyta</taxon>
        <taxon>Tracheophyta</taxon>
        <taxon>Spermatophyta</taxon>
        <taxon>Magnoliopsida</taxon>
        <taxon>eudicotyledons</taxon>
        <taxon>Gunneridae</taxon>
        <taxon>Pentapetalae</taxon>
        <taxon>asterids</taxon>
        <taxon>campanulids</taxon>
        <taxon>Asterales</taxon>
        <taxon>Asteraceae</taxon>
        <taxon>Asteroideae</taxon>
        <taxon>Anthemideae</taxon>
        <taxon>Anthemidinae</taxon>
        <taxon>Tanacetum</taxon>
    </lineage>
</organism>
<protein>
    <submittedName>
        <fullName evidence="2">Retrovirus-related pol polyprotein from transposon TNT 1-94</fullName>
    </submittedName>
</protein>
<evidence type="ECO:0000313" key="2">
    <source>
        <dbReference type="EMBL" id="GJS87214.1"/>
    </source>
</evidence>